<gene>
    <name evidence="1" type="ORF">OVS_00180</name>
</gene>
<reference evidence="1 2" key="1">
    <citation type="journal article" date="2014" name="Genome Announc.">
        <title>Complete Genome Sequence of Mycoplasma ovis Strain Michigan, a Hemoplasma of Sheep with Two Distinct 16S rRNA Genes.</title>
        <authorList>
            <person name="Deshuillers P.L."/>
            <person name="Santos A.P."/>
            <person name="do Nascimento N.C."/>
            <person name="Hampel J.A."/>
            <person name="Bergin I.L."/>
            <person name="Dyson M.C."/>
            <person name="Messick J.B."/>
        </authorList>
    </citation>
    <scope>NUCLEOTIDE SEQUENCE [LARGE SCALE GENOMIC DNA]</scope>
    <source>
        <strain evidence="1 2">Michigan</strain>
    </source>
</reference>
<sequence>MAQKKLLVCANNKYFLYNSDSTKLEELKDLQLKNNNQLSAKLVNSKEEEQTWNLDDLEDWENFPKNLPLNLISADRGDGICYILLGDLEKGYSDILFCSQVKNPPEEQLENYFQIKLTPFEISENNL</sequence>
<protein>
    <submittedName>
        <fullName evidence="1">Uncharacterized protein</fullName>
    </submittedName>
</protein>
<evidence type="ECO:0000313" key="1">
    <source>
        <dbReference type="EMBL" id="AHC40076.1"/>
    </source>
</evidence>
<name>A0ABM5P0V7_9MOLU</name>
<keyword evidence="2" id="KW-1185">Reference proteome</keyword>
<dbReference type="Proteomes" id="UP000018745">
    <property type="component" value="Chromosome"/>
</dbReference>
<accession>A0ABM5P0V7</accession>
<dbReference type="RefSeq" id="WP_024070844.1">
    <property type="nucleotide sequence ID" value="NC_023062.1"/>
</dbReference>
<organism evidence="1 2">
    <name type="scientific">Mycoplasma ovis str. Michigan</name>
    <dbReference type="NCBI Taxonomy" id="1415773"/>
    <lineage>
        <taxon>Bacteria</taxon>
        <taxon>Bacillati</taxon>
        <taxon>Mycoplasmatota</taxon>
        <taxon>Mollicutes</taxon>
        <taxon>Mycoplasmataceae</taxon>
        <taxon>Mycoplasma</taxon>
    </lineage>
</organism>
<dbReference type="EMBL" id="CP006935">
    <property type="protein sequence ID" value="AHC40076.1"/>
    <property type="molecule type" value="Genomic_DNA"/>
</dbReference>
<proteinExistence type="predicted"/>
<evidence type="ECO:0000313" key="2">
    <source>
        <dbReference type="Proteomes" id="UP000018745"/>
    </source>
</evidence>